<proteinExistence type="predicted"/>
<organism evidence="1">
    <name type="scientific">Panicum hallii</name>
    <dbReference type="NCBI Taxonomy" id="206008"/>
    <lineage>
        <taxon>Eukaryota</taxon>
        <taxon>Viridiplantae</taxon>
        <taxon>Streptophyta</taxon>
        <taxon>Embryophyta</taxon>
        <taxon>Tracheophyta</taxon>
        <taxon>Spermatophyta</taxon>
        <taxon>Magnoliopsida</taxon>
        <taxon>Liliopsida</taxon>
        <taxon>Poales</taxon>
        <taxon>Poaceae</taxon>
        <taxon>PACMAD clade</taxon>
        <taxon>Panicoideae</taxon>
        <taxon>Panicodae</taxon>
        <taxon>Paniceae</taxon>
        <taxon>Panicinae</taxon>
        <taxon>Panicum</taxon>
        <taxon>Panicum sect. Panicum</taxon>
    </lineage>
</organism>
<dbReference type="AlphaFoldDB" id="A0A2T8IJB3"/>
<accession>A0A2T8IJB3</accession>
<dbReference type="EMBL" id="CM008050">
    <property type="protein sequence ID" value="PVH37773.1"/>
    <property type="molecule type" value="Genomic_DNA"/>
</dbReference>
<name>A0A2T8IJB3_9POAL</name>
<dbReference type="Gramene" id="PVH37773">
    <property type="protein sequence ID" value="PVH37773"/>
    <property type="gene ID" value="PAHAL_5G086700"/>
</dbReference>
<protein>
    <submittedName>
        <fullName evidence="1">Uncharacterized protein</fullName>
    </submittedName>
</protein>
<evidence type="ECO:0000313" key="1">
    <source>
        <dbReference type="EMBL" id="PVH37773.1"/>
    </source>
</evidence>
<gene>
    <name evidence="1" type="ORF">PAHAL_5G086700</name>
</gene>
<sequence length="124" mass="13837">MGTVGKPISSADLPPLPVRLWRRRRRKPSRAPPADLPFPFPSCSVLSRPLLPARSLHYCQPLRHLGALEARQAIAIHGGRSLAAGMSLERIMFLNMQIMPAFVFCVWPAALCKLQSPECDRELQ</sequence>
<dbReference type="Proteomes" id="UP000243499">
    <property type="component" value="Chromosome 5"/>
</dbReference>
<reference evidence="1" key="1">
    <citation type="submission" date="2018-04" db="EMBL/GenBank/DDBJ databases">
        <title>WGS assembly of Panicum hallii.</title>
        <authorList>
            <person name="Lovell J."/>
            <person name="Jenkins J."/>
            <person name="Lowry D."/>
            <person name="Mamidi S."/>
            <person name="Sreedasyam A."/>
            <person name="Weng X."/>
            <person name="Barry K."/>
            <person name="Bonette J."/>
            <person name="Campitelli B."/>
            <person name="Daum C."/>
            <person name="Gordon S."/>
            <person name="Gould B."/>
            <person name="Lipzen A."/>
            <person name="Macqueen A."/>
            <person name="Palacio-Mejia J."/>
            <person name="Plott C."/>
            <person name="Shakirov E."/>
            <person name="Shu S."/>
            <person name="Yoshinaga Y."/>
            <person name="Zane M."/>
            <person name="Rokhsar D."/>
            <person name="Grimwood J."/>
            <person name="Schmutz J."/>
            <person name="Juenger T."/>
        </authorList>
    </citation>
    <scope>NUCLEOTIDE SEQUENCE [LARGE SCALE GENOMIC DNA]</scope>
    <source>
        <strain evidence="1">FIL2</strain>
    </source>
</reference>